<dbReference type="RefSeq" id="WP_200085182.1">
    <property type="nucleotide sequence ID" value="NZ_CP054706.1"/>
</dbReference>
<dbReference type="AlphaFoldDB" id="A0A7T6ZD38"/>
<feature type="transmembrane region" description="Helical" evidence="1">
    <location>
        <begin position="86"/>
        <end position="111"/>
    </location>
</feature>
<evidence type="ECO:0000313" key="2">
    <source>
        <dbReference type="EMBL" id="QQK80816.1"/>
    </source>
</evidence>
<keyword evidence="1" id="KW-0812">Transmembrane</keyword>
<accession>A0A7T6ZD38</accession>
<reference evidence="2 3" key="1">
    <citation type="submission" date="2020-06" db="EMBL/GenBank/DDBJ databases">
        <title>Genomic analysis of Salicibibacter sp. NKC21-4.</title>
        <authorList>
            <person name="Oh Y.J."/>
        </authorList>
    </citation>
    <scope>NUCLEOTIDE SEQUENCE [LARGE SCALE GENOMIC DNA]</scope>
    <source>
        <strain evidence="2 3">NKC21-4</strain>
    </source>
</reference>
<keyword evidence="1" id="KW-1133">Transmembrane helix</keyword>
<organism evidence="2 3">
    <name type="scientific">Salicibibacter cibi</name>
    <dbReference type="NCBI Taxonomy" id="2743001"/>
    <lineage>
        <taxon>Bacteria</taxon>
        <taxon>Bacillati</taxon>
        <taxon>Bacillota</taxon>
        <taxon>Bacilli</taxon>
        <taxon>Bacillales</taxon>
        <taxon>Bacillaceae</taxon>
        <taxon>Salicibibacter</taxon>
    </lineage>
</organism>
<feature type="transmembrane region" description="Helical" evidence="1">
    <location>
        <begin position="12"/>
        <end position="37"/>
    </location>
</feature>
<keyword evidence="3" id="KW-1185">Reference proteome</keyword>
<protein>
    <submittedName>
        <fullName evidence="2">Uncharacterized protein</fullName>
    </submittedName>
</protein>
<feature type="transmembrane region" description="Helical" evidence="1">
    <location>
        <begin position="205"/>
        <end position="224"/>
    </location>
</feature>
<feature type="transmembrane region" description="Helical" evidence="1">
    <location>
        <begin position="165"/>
        <end position="185"/>
    </location>
</feature>
<gene>
    <name evidence="2" type="ORF">HUG20_13540</name>
</gene>
<proteinExistence type="predicted"/>
<feature type="transmembrane region" description="Helical" evidence="1">
    <location>
        <begin position="135"/>
        <end position="153"/>
    </location>
</feature>
<dbReference type="EMBL" id="CP054706">
    <property type="protein sequence ID" value="QQK80816.1"/>
    <property type="molecule type" value="Genomic_DNA"/>
</dbReference>
<dbReference type="Proteomes" id="UP000595349">
    <property type="component" value="Chromosome"/>
</dbReference>
<dbReference type="KEGG" id="scib:HUG20_13540"/>
<name>A0A7T6ZD38_9BACI</name>
<feature type="transmembrane region" description="Helical" evidence="1">
    <location>
        <begin position="57"/>
        <end position="74"/>
    </location>
</feature>
<evidence type="ECO:0000313" key="3">
    <source>
        <dbReference type="Proteomes" id="UP000595349"/>
    </source>
</evidence>
<sequence length="236" mass="26361">MNNKSVLVSKMMFGTFLQWTMWVVGIFLLIYIAVQIVSINVSGMMETTILDAAMQPARVFLFVTGVLSMGGFLSEFVSNGVTRRDYYLGATYTLFFLGFVMTLLAGSLYGLERLLFSLTGWDQWLSGAAVAGDETVILTLGMVFFQFVIWYLLGWFISAGFYHHWLLGFGFIAVSIVAITINDYVWGETAGTLTFFHWLLPVEQFSVGLAISTSVILIILLVTLMRKLTKNAVVEV</sequence>
<keyword evidence="1" id="KW-0472">Membrane</keyword>
<evidence type="ECO:0000256" key="1">
    <source>
        <dbReference type="SAM" id="Phobius"/>
    </source>
</evidence>